<comment type="caution">
    <text evidence="2">The sequence shown here is derived from an EMBL/GenBank/DDBJ whole genome shotgun (WGS) entry which is preliminary data.</text>
</comment>
<evidence type="ECO:0000259" key="1">
    <source>
        <dbReference type="Pfam" id="PF12652"/>
    </source>
</evidence>
<dbReference type="InterPro" id="IPR024207">
    <property type="entry name" value="CotJB_dom"/>
</dbReference>
<dbReference type="AlphaFoldDB" id="A0A252F4L4"/>
<accession>A0A252F4L4</accession>
<dbReference type="OrthoDB" id="9804099at2"/>
<dbReference type="Pfam" id="PF12652">
    <property type="entry name" value="CotJB"/>
    <property type="match status" value="1"/>
</dbReference>
<proteinExistence type="predicted"/>
<dbReference type="Proteomes" id="UP000194903">
    <property type="component" value="Unassembled WGS sequence"/>
</dbReference>
<sequence>MWRWHAGPSLPIWISRLLERRRCAVTEQQQAMQELRRREFAMIDAGMYLDGHPEDETALQYFRAMSKKHQQAEEMYQKHFGPLYLSNAGTGKRWDWIDEPWPWEGV</sequence>
<keyword evidence="3" id="KW-1185">Reference proteome</keyword>
<organism evidence="2 3">
    <name type="scientific">Butyricicoccus porcorum</name>
    <dbReference type="NCBI Taxonomy" id="1945634"/>
    <lineage>
        <taxon>Bacteria</taxon>
        <taxon>Bacillati</taxon>
        <taxon>Bacillota</taxon>
        <taxon>Clostridia</taxon>
        <taxon>Eubacteriales</taxon>
        <taxon>Butyricicoccaceae</taxon>
        <taxon>Butyricicoccus</taxon>
    </lineage>
</organism>
<gene>
    <name evidence="2" type="ORF">CBW42_07505</name>
</gene>
<name>A0A252F4L4_9FIRM</name>
<evidence type="ECO:0000313" key="3">
    <source>
        <dbReference type="Proteomes" id="UP000194903"/>
    </source>
</evidence>
<feature type="domain" description="Protein CotJB" evidence="1">
    <location>
        <begin position="30"/>
        <end position="104"/>
    </location>
</feature>
<reference evidence="2 3" key="1">
    <citation type="submission" date="2017-05" db="EMBL/GenBank/DDBJ databases">
        <title>Butyricicoccus porcorum sp. nov. a butyrate-producing bacterium from the swine intestinal tract.</title>
        <authorList>
            <person name="Trachsel J."/>
            <person name="Humphrey S."/>
            <person name="Allen H.K."/>
        </authorList>
    </citation>
    <scope>NUCLEOTIDE SEQUENCE [LARGE SCALE GENOMIC DNA]</scope>
    <source>
        <strain evidence="2">BB10</strain>
    </source>
</reference>
<protein>
    <recommendedName>
        <fullName evidence="1">Protein CotJB domain-containing protein</fullName>
    </recommendedName>
</protein>
<dbReference type="EMBL" id="NHOC01000005">
    <property type="protein sequence ID" value="OUM20662.1"/>
    <property type="molecule type" value="Genomic_DNA"/>
</dbReference>
<evidence type="ECO:0000313" key="2">
    <source>
        <dbReference type="EMBL" id="OUM20662.1"/>
    </source>
</evidence>